<accession>X0IUX0</accession>
<dbReference type="Proteomes" id="UP000030676">
    <property type="component" value="Unassembled WGS sequence"/>
</dbReference>
<feature type="compositionally biased region" description="Basic residues" evidence="1">
    <location>
        <begin position="33"/>
        <end position="42"/>
    </location>
</feature>
<dbReference type="EMBL" id="JH658802">
    <property type="protein sequence ID" value="EXL87911.1"/>
    <property type="molecule type" value="Genomic_DNA"/>
</dbReference>
<protein>
    <submittedName>
        <fullName evidence="2">Uncharacterized protein</fullName>
    </submittedName>
</protein>
<dbReference type="EMBL" id="JH658802">
    <property type="protein sequence ID" value="EXL87908.1"/>
    <property type="molecule type" value="Genomic_DNA"/>
</dbReference>
<feature type="region of interest" description="Disordered" evidence="1">
    <location>
        <begin position="16"/>
        <end position="45"/>
    </location>
</feature>
<organism evidence="2">
    <name type="scientific">Fusarium oxysporum f. sp. conglutinans race 2 54008</name>
    <dbReference type="NCBI Taxonomy" id="1089457"/>
    <lineage>
        <taxon>Eukaryota</taxon>
        <taxon>Fungi</taxon>
        <taxon>Dikarya</taxon>
        <taxon>Ascomycota</taxon>
        <taxon>Pezizomycotina</taxon>
        <taxon>Sordariomycetes</taxon>
        <taxon>Hypocreomycetidae</taxon>
        <taxon>Hypocreales</taxon>
        <taxon>Nectriaceae</taxon>
        <taxon>Fusarium</taxon>
        <taxon>Fusarium oxysporum species complex</taxon>
    </lineage>
</organism>
<dbReference type="EMBL" id="JH658802">
    <property type="protein sequence ID" value="EXL87909.1"/>
    <property type="molecule type" value="Genomic_DNA"/>
</dbReference>
<evidence type="ECO:0000256" key="1">
    <source>
        <dbReference type="SAM" id="MobiDB-lite"/>
    </source>
</evidence>
<dbReference type="EMBL" id="JH658802">
    <property type="protein sequence ID" value="EXL87910.1"/>
    <property type="molecule type" value="Genomic_DNA"/>
</dbReference>
<feature type="compositionally biased region" description="Basic and acidic residues" evidence="1">
    <location>
        <begin position="22"/>
        <end position="32"/>
    </location>
</feature>
<reference evidence="2" key="2">
    <citation type="submission" date="2012-05" db="EMBL/GenBank/DDBJ databases">
        <title>The Genome Annotation of Fusarium oxysporum PHW808.</title>
        <authorList>
            <consortium name="The Broad Institute Genomics Platform"/>
            <person name="Ma L.-J."/>
            <person name="Corby-Kistler H."/>
            <person name="Broz K."/>
            <person name="Gale L.R."/>
            <person name="Jonkers W."/>
            <person name="O'Donnell K."/>
            <person name="Ploetz R."/>
            <person name="Steinberg C."/>
            <person name="Schwartz D.C."/>
            <person name="VanEtten H."/>
            <person name="Zhou S."/>
            <person name="Young S.K."/>
            <person name="Zeng Q."/>
            <person name="Gargeya S."/>
            <person name="Fitzgerald M."/>
            <person name="Abouelleil A."/>
            <person name="Alvarado L."/>
            <person name="Chapman S.B."/>
            <person name="Gainer-Dewar J."/>
            <person name="Goldberg J."/>
            <person name="Griggs A."/>
            <person name="Gujja S."/>
            <person name="Hansen M."/>
            <person name="Howarth C."/>
            <person name="Imamovic A."/>
            <person name="Ireland A."/>
            <person name="Larimer J."/>
            <person name="McCowan C."/>
            <person name="Murphy C."/>
            <person name="Pearson M."/>
            <person name="Poon T.W."/>
            <person name="Priest M."/>
            <person name="Roberts A."/>
            <person name="Saif S."/>
            <person name="Shea T."/>
            <person name="Sykes S."/>
            <person name="Wortman J."/>
            <person name="Nusbaum C."/>
            <person name="Birren B."/>
        </authorList>
    </citation>
    <scope>NUCLEOTIDE SEQUENCE</scope>
    <source>
        <strain evidence="2">54008</strain>
    </source>
</reference>
<name>X0IUX0_FUSOX</name>
<dbReference type="HOGENOM" id="CLU_2740087_0_0_1"/>
<evidence type="ECO:0000313" key="2">
    <source>
        <dbReference type="EMBL" id="EXL87911.1"/>
    </source>
</evidence>
<gene>
    <name evidence="2" type="ORF">FOPG_00978</name>
</gene>
<reference evidence="2" key="1">
    <citation type="submission" date="2011-11" db="EMBL/GenBank/DDBJ databases">
        <title>The Genome Sequence of Fusarium oxysporum PHW808.</title>
        <authorList>
            <consortium name="The Broad Institute Genome Sequencing Platform"/>
            <person name="Ma L.-J."/>
            <person name="Gale L.R."/>
            <person name="Schwartz D.C."/>
            <person name="Zhou S."/>
            <person name="Corby-Kistler H."/>
            <person name="Young S.K."/>
            <person name="Zeng Q."/>
            <person name="Gargeya S."/>
            <person name="Fitzgerald M."/>
            <person name="Haas B."/>
            <person name="Abouelleil A."/>
            <person name="Alvarado L."/>
            <person name="Arachchi H.M."/>
            <person name="Berlin A."/>
            <person name="Brown A."/>
            <person name="Chapman S.B."/>
            <person name="Chen Z."/>
            <person name="Dunbar C."/>
            <person name="Freedman E."/>
            <person name="Gearin G."/>
            <person name="Goldberg J."/>
            <person name="Griggs A."/>
            <person name="Gujja S."/>
            <person name="Heiman D."/>
            <person name="Howarth C."/>
            <person name="Larson L."/>
            <person name="Lui A."/>
            <person name="MacDonald P.J.P."/>
            <person name="Montmayeur A."/>
            <person name="Murphy C."/>
            <person name="Neiman D."/>
            <person name="Pearson M."/>
            <person name="Priest M."/>
            <person name="Roberts A."/>
            <person name="Saif S."/>
            <person name="Shea T."/>
            <person name="Shenoy N."/>
            <person name="Sisk P."/>
            <person name="Stolte C."/>
            <person name="Sykes S."/>
            <person name="Wortman J."/>
            <person name="Nusbaum C."/>
            <person name="Birren B."/>
        </authorList>
    </citation>
    <scope>NUCLEOTIDE SEQUENCE [LARGE SCALE GENOMIC DNA]</scope>
    <source>
        <strain evidence="2">54008</strain>
    </source>
</reference>
<dbReference type="EMBL" id="JH658802">
    <property type="protein sequence ID" value="EXL87912.1"/>
    <property type="molecule type" value="Genomic_DNA"/>
</dbReference>
<sequence>MSKDTEYVTEKRIVFHHQQIHHRGEEVPEEKKKPRSRSRSRSRCAADEELCKHLWDQSHDGGVRNQPSHDGLE</sequence>
<dbReference type="AlphaFoldDB" id="X0IUX0"/>
<proteinExistence type="predicted"/>